<dbReference type="PANTHER" id="PTHR30543">
    <property type="entry name" value="CHROMATE REDUCTASE"/>
    <property type="match status" value="1"/>
</dbReference>
<dbReference type="Proteomes" id="UP000694867">
    <property type="component" value="Unplaced"/>
</dbReference>
<reference evidence="3" key="1">
    <citation type="submission" date="2025-08" db="UniProtKB">
        <authorList>
            <consortium name="RefSeq"/>
        </authorList>
    </citation>
    <scope>IDENTIFICATION</scope>
</reference>
<name>A0AAJ7WIC4_9ACAR</name>
<proteinExistence type="predicted"/>
<dbReference type="KEGG" id="goe:100908099"/>
<dbReference type="GO" id="GO:0016491">
    <property type="term" value="F:oxidoreductase activity"/>
    <property type="evidence" value="ECO:0007669"/>
    <property type="project" value="InterPro"/>
</dbReference>
<dbReference type="PANTHER" id="PTHR30543:SF21">
    <property type="entry name" value="NAD(P)H-DEPENDENT FMN REDUCTASE LOT6"/>
    <property type="match status" value="1"/>
</dbReference>
<evidence type="ECO:0000259" key="1">
    <source>
        <dbReference type="Pfam" id="PF03358"/>
    </source>
</evidence>
<dbReference type="Gene3D" id="3.40.50.360">
    <property type="match status" value="1"/>
</dbReference>
<dbReference type="InterPro" id="IPR005025">
    <property type="entry name" value="FMN_Rdtase-like_dom"/>
</dbReference>
<dbReference type="GO" id="GO:0005829">
    <property type="term" value="C:cytosol"/>
    <property type="evidence" value="ECO:0007669"/>
    <property type="project" value="TreeGrafter"/>
</dbReference>
<organism evidence="2 3">
    <name type="scientific">Galendromus occidentalis</name>
    <name type="common">western predatory mite</name>
    <dbReference type="NCBI Taxonomy" id="34638"/>
    <lineage>
        <taxon>Eukaryota</taxon>
        <taxon>Metazoa</taxon>
        <taxon>Ecdysozoa</taxon>
        <taxon>Arthropoda</taxon>
        <taxon>Chelicerata</taxon>
        <taxon>Arachnida</taxon>
        <taxon>Acari</taxon>
        <taxon>Parasitiformes</taxon>
        <taxon>Mesostigmata</taxon>
        <taxon>Gamasina</taxon>
        <taxon>Phytoseioidea</taxon>
        <taxon>Phytoseiidae</taxon>
        <taxon>Typhlodrominae</taxon>
        <taxon>Galendromus</taxon>
    </lineage>
</organism>
<feature type="domain" description="NADPH-dependent FMN reductase-like" evidence="1">
    <location>
        <begin position="5"/>
        <end position="151"/>
    </location>
</feature>
<dbReference type="AlphaFoldDB" id="A0AAJ7WIC4"/>
<evidence type="ECO:0000313" key="3">
    <source>
        <dbReference type="RefSeq" id="XP_028968204.1"/>
    </source>
</evidence>
<dbReference type="GeneID" id="100908099"/>
<dbReference type="GO" id="GO:0010181">
    <property type="term" value="F:FMN binding"/>
    <property type="evidence" value="ECO:0007669"/>
    <property type="project" value="TreeGrafter"/>
</dbReference>
<accession>A0AAJ7WIC4</accession>
<dbReference type="Pfam" id="PF03358">
    <property type="entry name" value="FMN_red"/>
    <property type="match status" value="1"/>
</dbReference>
<evidence type="ECO:0000313" key="2">
    <source>
        <dbReference type="Proteomes" id="UP000694867"/>
    </source>
</evidence>
<gene>
    <name evidence="3" type="primary">LOC100908099</name>
</gene>
<dbReference type="RefSeq" id="XP_028968204.1">
    <property type="nucleotide sequence ID" value="XM_029112371.1"/>
</dbReference>
<keyword evidence="2" id="KW-1185">Reference proteome</keyword>
<sequence length="198" mass="22341">MSGLKVALILGSVREGRMVERVSKVVLASLEKREIQVLLFDPLEREEYHILRKPIHFYAPEEDVPNYLLEDNQTLADCDAYVIVSPEYNRCIPGALSNLINHFPPATFAAKPVGVVSYSLGRLGGASVSIQLREYLTELAMINLPIMVNIPFVSDAISEDNEVKDQRIEPLLNGMLDQLVWYGYAMKRIKEEHGQMPL</sequence>
<dbReference type="InterPro" id="IPR029039">
    <property type="entry name" value="Flavoprotein-like_sf"/>
</dbReference>
<dbReference type="SUPFAM" id="SSF52218">
    <property type="entry name" value="Flavoproteins"/>
    <property type="match status" value="1"/>
</dbReference>
<protein>
    <submittedName>
        <fullName evidence="3">Uncharacterized protein LOC100908099</fullName>
    </submittedName>
</protein>
<dbReference type="InterPro" id="IPR050712">
    <property type="entry name" value="NAD(P)H-dep_reductase"/>
</dbReference>